<organism evidence="2 3">
    <name type="scientific">Chlamydomonas schloesseri</name>
    <dbReference type="NCBI Taxonomy" id="2026947"/>
    <lineage>
        <taxon>Eukaryota</taxon>
        <taxon>Viridiplantae</taxon>
        <taxon>Chlorophyta</taxon>
        <taxon>core chlorophytes</taxon>
        <taxon>Chlorophyceae</taxon>
        <taxon>CS clade</taxon>
        <taxon>Chlamydomonadales</taxon>
        <taxon>Chlamydomonadaceae</taxon>
        <taxon>Chlamydomonas</taxon>
    </lineage>
</organism>
<dbReference type="EMBL" id="JAEHOD010000006">
    <property type="protein sequence ID" value="KAG2452167.1"/>
    <property type="molecule type" value="Genomic_DNA"/>
</dbReference>
<dbReference type="Proteomes" id="UP000613740">
    <property type="component" value="Unassembled WGS sequence"/>
</dbReference>
<feature type="compositionally biased region" description="Polar residues" evidence="1">
    <location>
        <begin position="39"/>
        <end position="51"/>
    </location>
</feature>
<feature type="region of interest" description="Disordered" evidence="1">
    <location>
        <begin position="39"/>
        <end position="62"/>
    </location>
</feature>
<name>A0A836B9X9_9CHLO</name>
<feature type="region of interest" description="Disordered" evidence="1">
    <location>
        <begin position="258"/>
        <end position="281"/>
    </location>
</feature>
<evidence type="ECO:0000313" key="2">
    <source>
        <dbReference type="EMBL" id="KAG2452167.1"/>
    </source>
</evidence>
<reference evidence="2" key="1">
    <citation type="journal article" date="2020" name="bioRxiv">
        <title>Comparative genomics of Chlamydomonas.</title>
        <authorList>
            <person name="Craig R.J."/>
            <person name="Hasan A.R."/>
            <person name="Ness R.W."/>
            <person name="Keightley P.D."/>
        </authorList>
    </citation>
    <scope>NUCLEOTIDE SEQUENCE</scope>
    <source>
        <strain evidence="2">CCAP 11/173</strain>
    </source>
</reference>
<proteinExistence type="predicted"/>
<evidence type="ECO:0000313" key="3">
    <source>
        <dbReference type="Proteomes" id="UP000613740"/>
    </source>
</evidence>
<keyword evidence="3" id="KW-1185">Reference proteome</keyword>
<dbReference type="AlphaFoldDB" id="A0A836B9X9"/>
<comment type="caution">
    <text evidence="2">The sequence shown here is derived from an EMBL/GenBank/DDBJ whole genome shotgun (WGS) entry which is preliminary data.</text>
</comment>
<protein>
    <submittedName>
        <fullName evidence="2">Uncharacterized protein</fullName>
    </submittedName>
</protein>
<evidence type="ECO:0000256" key="1">
    <source>
        <dbReference type="SAM" id="MobiDB-lite"/>
    </source>
</evidence>
<gene>
    <name evidence="2" type="ORF">HYH02_003199</name>
</gene>
<accession>A0A836B9X9</accession>
<sequence>MSAEKTVLSTLHQQTLQQVQLSRDMQAHIHGLLDTPVRATSQPRSDATRINSARRRQSTASRGGNLCVGIPLCSGVTGPSPPAAPYRPTNPEGNYVLSDSDVSGPCGGSPEAPAAASPAIIAIPFRRPSLPPFSVAAAPAAAAAAAAAGRSAGSFSVNKDGGGAGGVGASSSGGAAAAAAAPAAAACALTSTSQLDPWMFTPSYFSNPAVLASLAAAAPPQAVPPVPPMTTLTTTAAAPPLPSASGVSAVQQPCSSLATSATAGPAPPPPHIQQMHGGGWEPAAVPEPVLDPICKAGRLLELDCGDVLDFEPDSWDAMFQDLELMS</sequence>